<keyword evidence="2" id="KW-1185">Reference proteome</keyword>
<dbReference type="SUPFAM" id="SSF53335">
    <property type="entry name" value="S-adenosyl-L-methionine-dependent methyltransferases"/>
    <property type="match status" value="1"/>
</dbReference>
<dbReference type="GO" id="GO:0032259">
    <property type="term" value="P:methylation"/>
    <property type="evidence" value="ECO:0007669"/>
    <property type="project" value="UniProtKB-KW"/>
</dbReference>
<dbReference type="InterPro" id="IPR025799">
    <property type="entry name" value="Arg_MeTrfase"/>
</dbReference>
<keyword evidence="1" id="KW-0687">Ribonucleoprotein</keyword>
<dbReference type="EMBL" id="JBHRXP010000002">
    <property type="protein sequence ID" value="MFC3579430.1"/>
    <property type="molecule type" value="Genomic_DNA"/>
</dbReference>
<dbReference type="Gene3D" id="2.70.160.11">
    <property type="entry name" value="Hnrnp arginine n-methyltransferase1"/>
    <property type="match status" value="1"/>
</dbReference>
<dbReference type="InterPro" id="IPR029063">
    <property type="entry name" value="SAM-dependent_MTases_sf"/>
</dbReference>
<dbReference type="GO" id="GO:0005840">
    <property type="term" value="C:ribosome"/>
    <property type="evidence" value="ECO:0007669"/>
    <property type="project" value="UniProtKB-KW"/>
</dbReference>
<evidence type="ECO:0000313" key="2">
    <source>
        <dbReference type="Proteomes" id="UP001595713"/>
    </source>
</evidence>
<dbReference type="Proteomes" id="UP001595713">
    <property type="component" value="Unassembled WGS sequence"/>
</dbReference>
<dbReference type="CDD" id="cd02440">
    <property type="entry name" value="AdoMet_MTases"/>
    <property type="match status" value="1"/>
</dbReference>
<name>A0ABV7SVX4_9SPHN</name>
<comment type="caution">
    <text evidence="1">The sequence shown here is derived from an EMBL/GenBank/DDBJ whole genome shotgun (WGS) entry which is preliminary data.</text>
</comment>
<dbReference type="PANTHER" id="PTHR11006">
    <property type="entry name" value="PROTEIN ARGININE N-METHYLTRANSFERASE"/>
    <property type="match status" value="1"/>
</dbReference>
<keyword evidence="1" id="KW-0808">Transferase</keyword>
<proteinExistence type="predicted"/>
<accession>A0ABV7SVX4</accession>
<protein>
    <submittedName>
        <fullName evidence="1">50S ribosomal protein L11 methyltransferase</fullName>
    </submittedName>
</protein>
<reference evidence="2" key="1">
    <citation type="journal article" date="2019" name="Int. J. Syst. Evol. Microbiol.">
        <title>The Global Catalogue of Microorganisms (GCM) 10K type strain sequencing project: providing services to taxonomists for standard genome sequencing and annotation.</title>
        <authorList>
            <consortium name="The Broad Institute Genomics Platform"/>
            <consortium name="The Broad Institute Genome Sequencing Center for Infectious Disease"/>
            <person name="Wu L."/>
            <person name="Ma J."/>
        </authorList>
    </citation>
    <scope>NUCLEOTIDE SEQUENCE [LARGE SCALE GENOMIC DNA]</scope>
    <source>
        <strain evidence="2">KCTC 42739</strain>
    </source>
</reference>
<evidence type="ECO:0000313" key="1">
    <source>
        <dbReference type="EMBL" id="MFC3579430.1"/>
    </source>
</evidence>
<keyword evidence="1" id="KW-0489">Methyltransferase</keyword>
<dbReference type="Pfam" id="PF06325">
    <property type="entry name" value="PrmA"/>
    <property type="match status" value="1"/>
</dbReference>
<keyword evidence="1" id="KW-0689">Ribosomal protein</keyword>
<dbReference type="Gene3D" id="3.40.50.150">
    <property type="entry name" value="Vaccinia Virus protein VP39"/>
    <property type="match status" value="1"/>
</dbReference>
<dbReference type="PANTHER" id="PTHR11006:SF4">
    <property type="entry name" value="PROTEIN ARGININE N-METHYLTRANSFERASE 7"/>
    <property type="match status" value="1"/>
</dbReference>
<gene>
    <name evidence="1" type="ORF">ACFONA_04570</name>
</gene>
<sequence>MTDAIVSRYADLAGDARAMAMMCAALHRLGQFADAVALGRAAIAQAPQSMEVRTIVRRALSRGVASFHGAMLGDAARSHAYVRAIDRLVRPGMTVLEIGAGSGLLAMAAARAGATVVACEQSPVIAAMADRIVAANGLSDRVRIVAKRSDALQLGIDLAAPVDLLIHEIFGESLFNEGVEAALADAQTRLLRPGAIVLPPRAEIRCALATLTLPAHPPIATVEGFDLSDFNLLLPPTPRNVVAGRRGFALCSAPASALAMDYRGPAPFGPRREGLTFESTGGRIDAVVQWLRLDFGDGEILESDPTLPPPASSWIAPLFELPTPIDTAPGDRIAVSLFHDGHDLSIDVAAA</sequence>
<organism evidence="1 2">
    <name type="scientific">Sphingomonas hylomeconis</name>
    <dbReference type="NCBI Taxonomy" id="1395958"/>
    <lineage>
        <taxon>Bacteria</taxon>
        <taxon>Pseudomonadati</taxon>
        <taxon>Pseudomonadota</taxon>
        <taxon>Alphaproteobacteria</taxon>
        <taxon>Sphingomonadales</taxon>
        <taxon>Sphingomonadaceae</taxon>
        <taxon>Sphingomonas</taxon>
    </lineage>
</organism>
<dbReference type="GO" id="GO:0008168">
    <property type="term" value="F:methyltransferase activity"/>
    <property type="evidence" value="ECO:0007669"/>
    <property type="project" value="UniProtKB-KW"/>
</dbReference>
<dbReference type="RefSeq" id="WP_261295602.1">
    <property type="nucleotide sequence ID" value="NZ_JANQBK010000017.1"/>
</dbReference>